<protein>
    <submittedName>
        <fullName evidence="2">Uncharacterized protein</fullName>
    </submittedName>
</protein>
<dbReference type="AlphaFoldDB" id="A0A5N6QSZ2"/>
<keyword evidence="1" id="KW-0472">Membrane</keyword>
<feature type="transmembrane region" description="Helical" evidence="1">
    <location>
        <begin position="143"/>
        <end position="163"/>
    </location>
</feature>
<evidence type="ECO:0000256" key="1">
    <source>
        <dbReference type="SAM" id="Phobius"/>
    </source>
</evidence>
<evidence type="ECO:0000313" key="2">
    <source>
        <dbReference type="EMBL" id="KAE8009253.1"/>
    </source>
</evidence>
<feature type="transmembrane region" description="Helical" evidence="1">
    <location>
        <begin position="12"/>
        <end position="29"/>
    </location>
</feature>
<evidence type="ECO:0000313" key="3">
    <source>
        <dbReference type="Proteomes" id="UP000327013"/>
    </source>
</evidence>
<feature type="transmembrane region" description="Helical" evidence="1">
    <location>
        <begin position="64"/>
        <end position="84"/>
    </location>
</feature>
<name>A0A5N6QSZ2_9ROSI</name>
<keyword evidence="1" id="KW-0812">Transmembrane</keyword>
<organism evidence="2 3">
    <name type="scientific">Carpinus fangiana</name>
    <dbReference type="NCBI Taxonomy" id="176857"/>
    <lineage>
        <taxon>Eukaryota</taxon>
        <taxon>Viridiplantae</taxon>
        <taxon>Streptophyta</taxon>
        <taxon>Embryophyta</taxon>
        <taxon>Tracheophyta</taxon>
        <taxon>Spermatophyta</taxon>
        <taxon>Magnoliopsida</taxon>
        <taxon>eudicotyledons</taxon>
        <taxon>Gunneridae</taxon>
        <taxon>Pentapetalae</taxon>
        <taxon>rosids</taxon>
        <taxon>fabids</taxon>
        <taxon>Fagales</taxon>
        <taxon>Betulaceae</taxon>
        <taxon>Carpinus</taxon>
    </lineage>
</organism>
<proteinExistence type="predicted"/>
<keyword evidence="1" id="KW-1133">Transmembrane helix</keyword>
<gene>
    <name evidence="2" type="ORF">FH972_005702</name>
</gene>
<dbReference type="EMBL" id="CM017322">
    <property type="protein sequence ID" value="KAE8009253.1"/>
    <property type="molecule type" value="Genomic_DNA"/>
</dbReference>
<keyword evidence="3" id="KW-1185">Reference proteome</keyword>
<sequence>MDRVSRDAAPWTARWVGCNMVIFSSVVCYKKKGMASGRYADVGTGSLMVLWEILRIANGVASGVIQMWSVLHMMGSLVVLWVSLADGYKSGDEMNCAPTGGPNGMVLGSKWPLELGPAHWLGVGNTKVCLKKFHNRLGGSRSYSFLEELPVTCLAIIEFLVFLKIEMFNKQRKQTLVLKGSL</sequence>
<accession>A0A5N6QSZ2</accession>
<dbReference type="Proteomes" id="UP000327013">
    <property type="component" value="Chromosome 2"/>
</dbReference>
<reference evidence="2 3" key="1">
    <citation type="submission" date="2019-06" db="EMBL/GenBank/DDBJ databases">
        <title>A chromosomal-level reference genome of Carpinus fangiana (Coryloideae, Betulaceae).</title>
        <authorList>
            <person name="Yang X."/>
            <person name="Wang Z."/>
            <person name="Zhang L."/>
            <person name="Hao G."/>
            <person name="Liu J."/>
            <person name="Yang Y."/>
        </authorList>
    </citation>
    <scope>NUCLEOTIDE SEQUENCE [LARGE SCALE GENOMIC DNA]</scope>
    <source>
        <strain evidence="2">Cfa_2016G</strain>
        <tissue evidence="2">Leaf</tissue>
    </source>
</reference>